<protein>
    <submittedName>
        <fullName evidence="2">DUF3467 domain-containing protein</fullName>
    </submittedName>
</protein>
<evidence type="ECO:0000313" key="1">
    <source>
        <dbReference type="Proteomes" id="UP000095280"/>
    </source>
</evidence>
<name>A0A1I8G557_9PLAT</name>
<dbReference type="AlphaFoldDB" id="A0A1I8G557"/>
<evidence type="ECO:0000313" key="2">
    <source>
        <dbReference type="WBParaSite" id="maker-uti_cns_0000928-snap-gene-0.13-mRNA-1"/>
    </source>
</evidence>
<reference evidence="2" key="1">
    <citation type="submission" date="2016-11" db="UniProtKB">
        <authorList>
            <consortium name="WormBaseParasite"/>
        </authorList>
    </citation>
    <scope>IDENTIFICATION</scope>
</reference>
<dbReference type="Proteomes" id="UP000095280">
    <property type="component" value="Unplaced"/>
</dbReference>
<keyword evidence="1" id="KW-1185">Reference proteome</keyword>
<sequence length="80" mass="8917">MLDALLMAEFQTMCNRTGRDYQVKGRPTGGTKVSIIECIEPLIIDAMSSTQMTDAAVGARIGRYLRDANQRLGRRIEVEL</sequence>
<organism evidence="1 2">
    <name type="scientific">Macrostomum lignano</name>
    <dbReference type="NCBI Taxonomy" id="282301"/>
    <lineage>
        <taxon>Eukaryota</taxon>
        <taxon>Metazoa</taxon>
        <taxon>Spiralia</taxon>
        <taxon>Lophotrochozoa</taxon>
        <taxon>Platyhelminthes</taxon>
        <taxon>Rhabditophora</taxon>
        <taxon>Macrostomorpha</taxon>
        <taxon>Macrostomida</taxon>
        <taxon>Macrostomidae</taxon>
        <taxon>Macrostomum</taxon>
    </lineage>
</organism>
<proteinExistence type="predicted"/>
<dbReference type="WBParaSite" id="maker-uti_cns_0000928-snap-gene-0.13-mRNA-1">
    <property type="protein sequence ID" value="maker-uti_cns_0000928-snap-gene-0.13-mRNA-1"/>
    <property type="gene ID" value="maker-uti_cns_0000928-snap-gene-0.13"/>
</dbReference>
<accession>A0A1I8G557</accession>